<dbReference type="EMBL" id="KQ242008">
    <property type="protein sequence ID" value="KNC81681.1"/>
    <property type="molecule type" value="Genomic_DNA"/>
</dbReference>
<evidence type="ECO:0000256" key="11">
    <source>
        <dbReference type="ARBA" id="ARBA00039895"/>
    </source>
</evidence>
<comment type="cofactor">
    <cofactor evidence="2">
        <name>Ca(2+)</name>
        <dbReference type="ChEBI" id="CHEBI:29108"/>
    </cofactor>
</comment>
<dbReference type="Gene3D" id="2.160.20.10">
    <property type="entry name" value="Single-stranded right-handed beta-helix, Pectin lyase-like"/>
    <property type="match status" value="1"/>
</dbReference>
<evidence type="ECO:0000256" key="8">
    <source>
        <dbReference type="ARBA" id="ARBA00022837"/>
    </source>
</evidence>
<keyword evidence="8" id="KW-0106">Calcium</keyword>
<evidence type="ECO:0000256" key="6">
    <source>
        <dbReference type="ARBA" id="ARBA00022525"/>
    </source>
</evidence>
<dbReference type="AlphaFoldDB" id="A0A0L0FYP8"/>
<evidence type="ECO:0000256" key="5">
    <source>
        <dbReference type="ARBA" id="ARBA00012272"/>
    </source>
</evidence>
<dbReference type="Proteomes" id="UP000054560">
    <property type="component" value="Unassembled WGS sequence"/>
</dbReference>
<evidence type="ECO:0000256" key="2">
    <source>
        <dbReference type="ARBA" id="ARBA00001913"/>
    </source>
</evidence>
<dbReference type="RefSeq" id="XP_014155583.1">
    <property type="nucleotide sequence ID" value="XM_014300108.1"/>
</dbReference>
<keyword evidence="7 13" id="KW-0732">Signal</keyword>
<dbReference type="GeneID" id="25906515"/>
<evidence type="ECO:0000256" key="13">
    <source>
        <dbReference type="SAM" id="SignalP"/>
    </source>
</evidence>
<evidence type="ECO:0000256" key="3">
    <source>
        <dbReference type="ARBA" id="ARBA00004613"/>
    </source>
</evidence>
<evidence type="ECO:0000256" key="12">
    <source>
        <dbReference type="SAM" id="MobiDB-lite"/>
    </source>
</evidence>
<reference evidence="14 15" key="1">
    <citation type="submission" date="2011-02" db="EMBL/GenBank/DDBJ databases">
        <title>The Genome Sequence of Sphaeroforma arctica JP610.</title>
        <authorList>
            <consortium name="The Broad Institute Genome Sequencing Platform"/>
            <person name="Russ C."/>
            <person name="Cuomo C."/>
            <person name="Young S.K."/>
            <person name="Zeng Q."/>
            <person name="Gargeya S."/>
            <person name="Alvarado L."/>
            <person name="Berlin A."/>
            <person name="Chapman S.B."/>
            <person name="Chen Z."/>
            <person name="Freedman E."/>
            <person name="Gellesch M."/>
            <person name="Goldberg J."/>
            <person name="Griggs A."/>
            <person name="Gujja S."/>
            <person name="Heilman E."/>
            <person name="Heiman D."/>
            <person name="Howarth C."/>
            <person name="Mehta T."/>
            <person name="Neiman D."/>
            <person name="Pearson M."/>
            <person name="Roberts A."/>
            <person name="Saif S."/>
            <person name="Shea T."/>
            <person name="Shenoy N."/>
            <person name="Sisk P."/>
            <person name="Stolte C."/>
            <person name="Sykes S."/>
            <person name="White J."/>
            <person name="Yandava C."/>
            <person name="Burger G."/>
            <person name="Gray M.W."/>
            <person name="Holland P.W.H."/>
            <person name="King N."/>
            <person name="Lang F.B.F."/>
            <person name="Roger A.J."/>
            <person name="Ruiz-Trillo I."/>
            <person name="Haas B."/>
            <person name="Nusbaum C."/>
            <person name="Birren B."/>
        </authorList>
    </citation>
    <scope>NUCLEOTIDE SEQUENCE [LARGE SCALE GENOMIC DNA]</scope>
    <source>
        <strain evidence="14 15">JP610</strain>
    </source>
</reference>
<dbReference type="InterPro" id="IPR004898">
    <property type="entry name" value="Pectate_lyase_PlyH/PlyE-like"/>
</dbReference>
<comment type="similarity">
    <text evidence="4">Belongs to the polysaccharide lyase 3 family.</text>
</comment>
<dbReference type="GO" id="GO:0030570">
    <property type="term" value="F:pectate lyase activity"/>
    <property type="evidence" value="ECO:0007669"/>
    <property type="project" value="UniProtKB-EC"/>
</dbReference>
<evidence type="ECO:0000313" key="14">
    <source>
        <dbReference type="EMBL" id="KNC81681.1"/>
    </source>
</evidence>
<feature type="chain" id="PRO_5005539091" description="Probable pectate lyase F" evidence="13">
    <location>
        <begin position="24"/>
        <end position="314"/>
    </location>
</feature>
<accession>A0A0L0FYP8</accession>
<evidence type="ECO:0000256" key="10">
    <source>
        <dbReference type="ARBA" id="ARBA00025679"/>
    </source>
</evidence>
<evidence type="ECO:0000256" key="7">
    <source>
        <dbReference type="ARBA" id="ARBA00022729"/>
    </source>
</evidence>
<keyword evidence="15" id="KW-1185">Reference proteome</keyword>
<evidence type="ECO:0000256" key="1">
    <source>
        <dbReference type="ARBA" id="ARBA00000695"/>
    </source>
</evidence>
<evidence type="ECO:0000256" key="4">
    <source>
        <dbReference type="ARBA" id="ARBA00006463"/>
    </source>
</evidence>
<sequence length="314" mass="32688">MDATSLILLSLFLLIIIVGVVVAVVVYAKSTPDVPVQSLGNTSTTSSTGNTSVQTQNQSTGTAGSDGEGGGDDDSGIDGEGGGDDGAGGNGSIVGIDPSVKLCTSSGTKNISDTIIVESGETYDGKCQTIVPSGAMGDGSQAEDQKPYFKLYPGGTIKNVILSANGLDGIWFVSKSTSKSDTWTLNNVTWTDVGEDACSFREEARDGTLNLVNCSMSKAKDKSIQAGNSFVGTINLVNTHMFDNYQTFRVGVEPQTYRATNCELKGTNLIYGGAYQGPCNGVAKFEFTSCKLGGGIHKLCDPAKQVKYTNCEGP</sequence>
<gene>
    <name evidence="14" type="ORF">SARC_06011</name>
</gene>
<feature type="compositionally biased region" description="Low complexity" evidence="12">
    <location>
        <begin position="40"/>
        <end position="62"/>
    </location>
</feature>
<dbReference type="InterPro" id="IPR011050">
    <property type="entry name" value="Pectin_lyase_fold/virulence"/>
</dbReference>
<proteinExistence type="inferred from homology"/>
<comment type="catalytic activity">
    <reaction evidence="1">
        <text>Eliminative cleavage of (1-&gt;4)-alpha-D-galacturonan to give oligosaccharides with 4-deoxy-alpha-D-galact-4-enuronosyl groups at their non-reducing ends.</text>
        <dbReference type="EC" id="4.2.2.2"/>
    </reaction>
</comment>
<dbReference type="GO" id="GO:0005576">
    <property type="term" value="C:extracellular region"/>
    <property type="evidence" value="ECO:0007669"/>
    <property type="project" value="UniProtKB-SubCell"/>
</dbReference>
<dbReference type="Pfam" id="PF03211">
    <property type="entry name" value="Pectate_lyase"/>
    <property type="match status" value="1"/>
</dbReference>
<dbReference type="PANTHER" id="PTHR33407:SF9">
    <property type="entry name" value="PECTATE LYASE F-RELATED"/>
    <property type="match status" value="1"/>
</dbReference>
<feature type="compositionally biased region" description="Acidic residues" evidence="12">
    <location>
        <begin position="69"/>
        <end position="83"/>
    </location>
</feature>
<dbReference type="EC" id="4.2.2.2" evidence="5"/>
<organism evidence="14 15">
    <name type="scientific">Sphaeroforma arctica JP610</name>
    <dbReference type="NCBI Taxonomy" id="667725"/>
    <lineage>
        <taxon>Eukaryota</taxon>
        <taxon>Ichthyosporea</taxon>
        <taxon>Ichthyophonida</taxon>
        <taxon>Sphaeroforma</taxon>
    </lineage>
</organism>
<evidence type="ECO:0000256" key="9">
    <source>
        <dbReference type="ARBA" id="ARBA00023239"/>
    </source>
</evidence>
<dbReference type="InterPro" id="IPR012334">
    <property type="entry name" value="Pectin_lyas_fold"/>
</dbReference>
<dbReference type="SUPFAM" id="SSF51126">
    <property type="entry name" value="Pectin lyase-like"/>
    <property type="match status" value="1"/>
</dbReference>
<protein>
    <recommendedName>
        <fullName evidence="11">Probable pectate lyase F</fullName>
        <ecNumber evidence="5">4.2.2.2</ecNumber>
    </recommendedName>
</protein>
<keyword evidence="9" id="KW-0456">Lyase</keyword>
<name>A0A0L0FYP8_9EUKA</name>
<dbReference type="OrthoDB" id="441042at2759"/>
<comment type="subcellular location">
    <subcellularLocation>
        <location evidence="3">Secreted</location>
    </subcellularLocation>
</comment>
<evidence type="ECO:0000313" key="15">
    <source>
        <dbReference type="Proteomes" id="UP000054560"/>
    </source>
</evidence>
<feature type="region of interest" description="Disordered" evidence="12">
    <location>
        <begin position="35"/>
        <end position="90"/>
    </location>
</feature>
<dbReference type="PANTHER" id="PTHR33407">
    <property type="entry name" value="PECTATE LYASE F-RELATED"/>
    <property type="match status" value="1"/>
</dbReference>
<comment type="function">
    <text evidence="10">Pectinolytic enzyme consist of four classes of enzymes: pectin lyase, polygalacturonase, pectin methylesterase and rhamnogalacturonase. Among pectinolytic enzymes, pectin lyase is the most important in depolymerization of pectin, since it cleaves internal glycosidic bonds of highly methylated pectins. Favors pectate, the anion, over pectin, the methyl ester.</text>
</comment>
<feature type="signal peptide" evidence="13">
    <location>
        <begin position="1"/>
        <end position="23"/>
    </location>
</feature>
<keyword evidence="6" id="KW-0964">Secreted</keyword>